<dbReference type="Gene3D" id="2.60.120.260">
    <property type="entry name" value="Galactose-binding domain-like"/>
    <property type="match status" value="1"/>
</dbReference>
<feature type="transmembrane region" description="Helical" evidence="1">
    <location>
        <begin position="138"/>
        <end position="159"/>
    </location>
</feature>
<keyword evidence="1" id="KW-0472">Membrane</keyword>
<evidence type="ECO:0000313" key="3">
    <source>
        <dbReference type="EMBL" id="SDN89863.1"/>
    </source>
</evidence>
<evidence type="ECO:0000313" key="4">
    <source>
        <dbReference type="Proteomes" id="UP000199651"/>
    </source>
</evidence>
<dbReference type="STRING" id="504798.SAMN05421871_103633"/>
<protein>
    <recommendedName>
        <fullName evidence="2">NAD glycohydrolase translocation F5/8 type C domain-containing protein</fullName>
    </recommendedName>
</protein>
<gene>
    <name evidence="3" type="ORF">SAMN05192558_101237</name>
</gene>
<evidence type="ECO:0000256" key="1">
    <source>
        <dbReference type="SAM" id="Phobius"/>
    </source>
</evidence>
<dbReference type="Proteomes" id="UP000199651">
    <property type="component" value="Unassembled WGS sequence"/>
</dbReference>
<dbReference type="InterPro" id="IPR008979">
    <property type="entry name" value="Galactose-bd-like_sf"/>
</dbReference>
<dbReference type="EMBL" id="FNJB01000001">
    <property type="protein sequence ID" value="SDN89863.1"/>
    <property type="molecule type" value="Genomic_DNA"/>
</dbReference>
<keyword evidence="1" id="KW-0812">Transmembrane</keyword>
<evidence type="ECO:0000259" key="2">
    <source>
        <dbReference type="Pfam" id="PF25302"/>
    </source>
</evidence>
<keyword evidence="4" id="KW-1185">Reference proteome</keyword>
<dbReference type="NCBIfam" id="NF047619">
    <property type="entry name" value="NADase_discoid"/>
    <property type="match status" value="1"/>
</dbReference>
<dbReference type="RefSeq" id="WP_228769590.1">
    <property type="nucleotide sequence ID" value="NZ_FNDV01000003.1"/>
</dbReference>
<accession>A0A1H0F5M0</accession>
<feature type="domain" description="NAD glycohydrolase translocation F5/8 type C" evidence="2">
    <location>
        <begin position="197"/>
        <end position="313"/>
    </location>
</feature>
<name>A0A1H0F5M0_9PSEU</name>
<reference evidence="4" key="1">
    <citation type="submission" date="2016-10" db="EMBL/GenBank/DDBJ databases">
        <authorList>
            <person name="Varghese N."/>
            <person name="Submissions S."/>
        </authorList>
    </citation>
    <scope>NUCLEOTIDE SEQUENCE [LARGE SCALE GENOMIC DNA]</scope>
    <source>
        <strain evidence="4">IBRC-M 10655</strain>
    </source>
</reference>
<dbReference type="SUPFAM" id="SSF49785">
    <property type="entry name" value="Galactose-binding domain-like"/>
    <property type="match status" value="1"/>
</dbReference>
<dbReference type="InterPro" id="IPR057561">
    <property type="entry name" value="NADase_transloc"/>
</dbReference>
<dbReference type="Pfam" id="PF25302">
    <property type="entry name" value="NADase_transloc"/>
    <property type="match status" value="1"/>
</dbReference>
<dbReference type="AlphaFoldDB" id="A0A1H0F5M0"/>
<organism evidence="3 4">
    <name type="scientific">Actinokineospora alba</name>
    <dbReference type="NCBI Taxonomy" id="504798"/>
    <lineage>
        <taxon>Bacteria</taxon>
        <taxon>Bacillati</taxon>
        <taxon>Actinomycetota</taxon>
        <taxon>Actinomycetes</taxon>
        <taxon>Pseudonocardiales</taxon>
        <taxon>Pseudonocardiaceae</taxon>
        <taxon>Actinokineospora</taxon>
    </lineage>
</organism>
<keyword evidence="1" id="KW-1133">Transmembrane helix</keyword>
<proteinExistence type="predicted"/>
<sequence>MSPGPGELRPGPIDTEVGALAAPVVGKAAASDAQTRLDEMLPQAAQRRVAPVRKQGPTRKLMPGDLVCGECGEGNRPPRKFCHRCGESLLRAEVVKPPWWRRVFRSRTKVKKAGTRPRNRGAGGTRSRVNLRGLFRKVRGVAAVALVLSGVLFGVYPPFRTYVMSQVQSLRNTVTEALPSPDSPVRPAVTEANGALDTHQATSAFDLATNTYWAAPWATGDRPKLTIDLGKTVALRKLIITAGGGADFATHHRPARLHLAYSNERNESVAVQDTPQPQEIELQAGLGAKTLTIEVLDVHQAAGASAVAITEIELFGIG</sequence>